<reference evidence="2 3" key="1">
    <citation type="journal article" date="2016" name="Sci. Rep.">
        <title>The Dendrobium catenatum Lindl. genome sequence provides insights into polysaccharide synthase, floral development and adaptive evolution.</title>
        <authorList>
            <person name="Zhang G.Q."/>
            <person name="Xu Q."/>
            <person name="Bian C."/>
            <person name="Tsai W.C."/>
            <person name="Yeh C.M."/>
            <person name="Liu K.W."/>
            <person name="Yoshida K."/>
            <person name="Zhang L.S."/>
            <person name="Chang S.B."/>
            <person name="Chen F."/>
            <person name="Shi Y."/>
            <person name="Su Y.Y."/>
            <person name="Zhang Y.Q."/>
            <person name="Chen L.J."/>
            <person name="Yin Y."/>
            <person name="Lin M."/>
            <person name="Huang H."/>
            <person name="Deng H."/>
            <person name="Wang Z.W."/>
            <person name="Zhu S.L."/>
            <person name="Zhao X."/>
            <person name="Deng C."/>
            <person name="Niu S.C."/>
            <person name="Huang J."/>
            <person name="Wang M."/>
            <person name="Liu G.H."/>
            <person name="Yang H.J."/>
            <person name="Xiao X.J."/>
            <person name="Hsiao Y.Y."/>
            <person name="Wu W.L."/>
            <person name="Chen Y.Y."/>
            <person name="Mitsuda N."/>
            <person name="Ohme-Takagi M."/>
            <person name="Luo Y.B."/>
            <person name="Van de Peer Y."/>
            <person name="Liu Z.J."/>
        </authorList>
    </citation>
    <scope>NUCLEOTIDE SEQUENCE [LARGE SCALE GENOMIC DNA]</scope>
    <source>
        <tissue evidence="2">The whole plant</tissue>
    </source>
</reference>
<dbReference type="Proteomes" id="UP000233837">
    <property type="component" value="Unassembled WGS sequence"/>
</dbReference>
<feature type="region of interest" description="Disordered" evidence="1">
    <location>
        <begin position="1"/>
        <end position="59"/>
    </location>
</feature>
<dbReference type="AlphaFoldDB" id="A0A2I0X516"/>
<keyword evidence="3" id="KW-1185">Reference proteome</keyword>
<name>A0A2I0X516_9ASPA</name>
<protein>
    <submittedName>
        <fullName evidence="2">Transcription factor RF2b</fullName>
    </submittedName>
</protein>
<sequence length="197" mass="23170">MEERKTEEANLNNLEKNPSPPPPKTSSPSNVSTPVHEDCGPSGSKEELKQDQPSSPESISMEQHFSWLIQLLDEPDTHRPSSNDLYLHRPQHHSNPQQQFPQRSRVQNLQYINELENCVQALQAQGLEVLAQLQYVDRQNYILSFENEVLKHRLNSMLHQQFMRCIQNDMLKREVRRLHQLFYRLRPPQPFMIPRSN</sequence>
<dbReference type="InterPro" id="IPR044797">
    <property type="entry name" value="At4g06598-like"/>
</dbReference>
<dbReference type="PANTHER" id="PTHR46835">
    <property type="entry name" value="BASIC-LEUCINE ZIPPER (BZIP) TRANSCRIPTION FACTOR FAMILY PROTEIN-RELATED"/>
    <property type="match status" value="1"/>
</dbReference>
<accession>A0A2I0X516</accession>
<organism evidence="2 3">
    <name type="scientific">Dendrobium catenatum</name>
    <dbReference type="NCBI Taxonomy" id="906689"/>
    <lineage>
        <taxon>Eukaryota</taxon>
        <taxon>Viridiplantae</taxon>
        <taxon>Streptophyta</taxon>
        <taxon>Embryophyta</taxon>
        <taxon>Tracheophyta</taxon>
        <taxon>Spermatophyta</taxon>
        <taxon>Magnoliopsida</taxon>
        <taxon>Liliopsida</taxon>
        <taxon>Asparagales</taxon>
        <taxon>Orchidaceae</taxon>
        <taxon>Epidendroideae</taxon>
        <taxon>Malaxideae</taxon>
        <taxon>Dendrobiinae</taxon>
        <taxon>Dendrobium</taxon>
    </lineage>
</organism>
<proteinExistence type="predicted"/>
<evidence type="ECO:0000313" key="3">
    <source>
        <dbReference type="Proteomes" id="UP000233837"/>
    </source>
</evidence>
<feature type="region of interest" description="Disordered" evidence="1">
    <location>
        <begin position="78"/>
        <end position="103"/>
    </location>
</feature>
<feature type="compositionally biased region" description="Polar residues" evidence="1">
    <location>
        <begin position="93"/>
        <end position="103"/>
    </location>
</feature>
<dbReference type="PANTHER" id="PTHR46835:SF3">
    <property type="entry name" value="BASIC-LEUCINE ZIPPER (BZIP) TRANSCRIPTION FACTOR FAMILY PROTEIN"/>
    <property type="match status" value="1"/>
</dbReference>
<evidence type="ECO:0000313" key="2">
    <source>
        <dbReference type="EMBL" id="PKU82996.1"/>
    </source>
</evidence>
<feature type="compositionally biased region" description="Basic and acidic residues" evidence="1">
    <location>
        <begin position="35"/>
        <end position="50"/>
    </location>
</feature>
<dbReference type="EMBL" id="KZ502146">
    <property type="protein sequence ID" value="PKU82996.1"/>
    <property type="molecule type" value="Genomic_DNA"/>
</dbReference>
<gene>
    <name evidence="2" type="primary">RF2b</name>
    <name evidence="2" type="ORF">MA16_Dca009468</name>
</gene>
<reference evidence="2 3" key="2">
    <citation type="journal article" date="2017" name="Nature">
        <title>The Apostasia genome and the evolution of orchids.</title>
        <authorList>
            <person name="Zhang G.Q."/>
            <person name="Liu K.W."/>
            <person name="Li Z."/>
            <person name="Lohaus R."/>
            <person name="Hsiao Y.Y."/>
            <person name="Niu S.C."/>
            <person name="Wang J.Y."/>
            <person name="Lin Y.C."/>
            <person name="Xu Q."/>
            <person name="Chen L.J."/>
            <person name="Yoshida K."/>
            <person name="Fujiwara S."/>
            <person name="Wang Z.W."/>
            <person name="Zhang Y.Q."/>
            <person name="Mitsuda N."/>
            <person name="Wang M."/>
            <person name="Liu G.H."/>
            <person name="Pecoraro L."/>
            <person name="Huang H.X."/>
            <person name="Xiao X.J."/>
            <person name="Lin M."/>
            <person name="Wu X.Y."/>
            <person name="Wu W.L."/>
            <person name="Chen Y.Y."/>
            <person name="Chang S.B."/>
            <person name="Sakamoto S."/>
            <person name="Ohme-Takagi M."/>
            <person name="Yagi M."/>
            <person name="Zeng S.J."/>
            <person name="Shen C.Y."/>
            <person name="Yeh C.M."/>
            <person name="Luo Y.B."/>
            <person name="Tsai W.C."/>
            <person name="Van de Peer Y."/>
            <person name="Liu Z.J."/>
        </authorList>
    </citation>
    <scope>NUCLEOTIDE SEQUENCE [LARGE SCALE GENOMIC DNA]</scope>
    <source>
        <tissue evidence="2">The whole plant</tissue>
    </source>
</reference>
<evidence type="ECO:0000256" key="1">
    <source>
        <dbReference type="SAM" id="MobiDB-lite"/>
    </source>
</evidence>